<gene>
    <name evidence="1" type="ORF">MNBD_ALPHA11-1663</name>
</gene>
<protein>
    <submittedName>
        <fullName evidence="1">Dihydroorotate dehydrogenase (Quinone)</fullName>
        <ecNumber evidence="1">1.3.5.2</ecNumber>
    </submittedName>
</protein>
<name>A0A3B0UYE4_9ZZZZ</name>
<keyword evidence="1" id="KW-0560">Oxidoreductase</keyword>
<organism evidence="1">
    <name type="scientific">hydrothermal vent metagenome</name>
    <dbReference type="NCBI Taxonomy" id="652676"/>
    <lineage>
        <taxon>unclassified sequences</taxon>
        <taxon>metagenomes</taxon>
        <taxon>ecological metagenomes</taxon>
    </lineage>
</organism>
<feature type="non-terminal residue" evidence="1">
    <location>
        <position position="229"/>
    </location>
</feature>
<dbReference type="EC" id="1.3.5.2" evidence="1"/>
<dbReference type="InterPro" id="IPR013785">
    <property type="entry name" value="Aldolase_TIM"/>
</dbReference>
<accession>A0A3B0UYE4</accession>
<dbReference type="SUPFAM" id="SSF51395">
    <property type="entry name" value="FMN-linked oxidoreductases"/>
    <property type="match status" value="1"/>
</dbReference>
<reference evidence="1" key="1">
    <citation type="submission" date="2018-06" db="EMBL/GenBank/DDBJ databases">
        <authorList>
            <person name="Zhirakovskaya E."/>
        </authorList>
    </citation>
    <scope>NUCLEOTIDE SEQUENCE</scope>
</reference>
<sequence>MVATYDIERSFDWNFDNGPVYEGEFLDVPKTPQKDFLGLKVNSRIGIPAGLLLNSRWIEFYGKMGFDILTYKTVRNQYRSCYDLPNWVFIDRDDQIDPHILDEAQKLALLDPADHLAATSSVSFGMPSKAPIDWMPDVAKARQSLKSGQVLIVSVVASSKAGSTEQSMVDEFGELAAMAREAGAQIVEANLSCPNVHKSEGEIFLDAELSGKIAAAMQKGANGIPVLLK</sequence>
<proteinExistence type="predicted"/>
<dbReference type="AlphaFoldDB" id="A0A3B0UYE4"/>
<evidence type="ECO:0000313" key="1">
    <source>
        <dbReference type="EMBL" id="VAW24776.1"/>
    </source>
</evidence>
<dbReference type="Gene3D" id="3.20.20.70">
    <property type="entry name" value="Aldolase class I"/>
    <property type="match status" value="1"/>
</dbReference>
<dbReference type="EMBL" id="UOEQ01000557">
    <property type="protein sequence ID" value="VAW24776.1"/>
    <property type="molecule type" value="Genomic_DNA"/>
</dbReference>
<dbReference type="GO" id="GO:0106430">
    <property type="term" value="F:dihydroorotate dehydrogenase (quinone) activity"/>
    <property type="evidence" value="ECO:0007669"/>
    <property type="project" value="UniProtKB-EC"/>
</dbReference>